<evidence type="ECO:0000256" key="5">
    <source>
        <dbReference type="PROSITE-ProRule" id="PRU10061"/>
    </source>
</evidence>
<dbReference type="InterPro" id="IPR017853">
    <property type="entry name" value="GH"/>
</dbReference>
<dbReference type="EMBL" id="JN903693">
    <property type="protein sequence ID" value="AFK83737.1"/>
    <property type="molecule type" value="Genomic_DNA"/>
</dbReference>
<keyword evidence="4 6" id="KW-0624">Polysaccharide degradation</keyword>
<dbReference type="EvolutionaryTrace" id="K7PDC1"/>
<protein>
    <recommendedName>
        <fullName evidence="6">Beta-xylanase</fullName>
        <ecNumber evidence="6">3.2.1.8</ecNumber>
    </recommendedName>
</protein>
<dbReference type="Pfam" id="PF00331">
    <property type="entry name" value="Glyco_hydro_10"/>
    <property type="match status" value="1"/>
</dbReference>
<keyword evidence="9" id="KW-0858">Xylan degradation</keyword>
<evidence type="ECO:0000313" key="9">
    <source>
        <dbReference type="EMBL" id="AFK83737.1"/>
    </source>
</evidence>
<comment type="similarity">
    <text evidence="6">Belongs to the glycosyl hydrolase 10 (cellulase F) family.</text>
</comment>
<dbReference type="PROSITE" id="PS51257">
    <property type="entry name" value="PROKAR_LIPOPROTEIN"/>
    <property type="match status" value="1"/>
</dbReference>
<dbReference type="PANTHER" id="PTHR31490">
    <property type="entry name" value="GLYCOSYL HYDROLASE"/>
    <property type="match status" value="1"/>
</dbReference>
<dbReference type="Gene3D" id="2.60.40.1080">
    <property type="match status" value="1"/>
</dbReference>
<evidence type="ECO:0000256" key="2">
    <source>
        <dbReference type="ARBA" id="ARBA00023277"/>
    </source>
</evidence>
<evidence type="ECO:0000256" key="3">
    <source>
        <dbReference type="ARBA" id="ARBA00023295"/>
    </source>
</evidence>
<keyword evidence="7" id="KW-0732">Signal</keyword>
<accession>K7PDC1</accession>
<dbReference type="PRINTS" id="PR00134">
    <property type="entry name" value="GLHYDRLASE10"/>
</dbReference>
<evidence type="ECO:0000256" key="4">
    <source>
        <dbReference type="ARBA" id="ARBA00023326"/>
    </source>
</evidence>
<dbReference type="SMR" id="K7PDC1"/>
<comment type="catalytic activity">
    <reaction evidence="6">
        <text>Endohydrolysis of (1-&gt;4)-beta-D-xylosidic linkages in xylans.</text>
        <dbReference type="EC" id="3.2.1.8"/>
    </reaction>
</comment>
<dbReference type="Pfam" id="PF02368">
    <property type="entry name" value="Big_2"/>
    <property type="match status" value="1"/>
</dbReference>
<dbReference type="PDB" id="4HU8">
    <property type="method" value="X-ray"/>
    <property type="resolution" value="2.00 A"/>
    <property type="chains" value="A/B/C/D/E/F/G/H=21-476"/>
</dbReference>
<evidence type="ECO:0000256" key="6">
    <source>
        <dbReference type="RuleBase" id="RU361174"/>
    </source>
</evidence>
<organism evidence="9">
    <name type="scientific">uncultured bacterium 35A20</name>
    <dbReference type="NCBI Taxonomy" id="1194347"/>
    <lineage>
        <taxon>Bacteria</taxon>
        <taxon>environmental samples</taxon>
    </lineage>
</organism>
<name>K7PDC1_9BACT</name>
<feature type="domain" description="GH10" evidence="8">
    <location>
        <begin position="113"/>
        <end position="463"/>
    </location>
</feature>
<evidence type="ECO:0000256" key="1">
    <source>
        <dbReference type="ARBA" id="ARBA00022801"/>
    </source>
</evidence>
<dbReference type="SUPFAM" id="SSF51445">
    <property type="entry name" value="(Trans)glycosidases"/>
    <property type="match status" value="1"/>
</dbReference>
<reference evidence="9 10" key="2">
    <citation type="journal article" date="2013" name="Biotechnol. Bioeng.">
        <title>Biochemical characterization and crystal structure of a GH10 xylanase from termite gut bacteria reveal a novel structural feature and significance of its bacterial Ig-like domain.</title>
        <authorList>
            <person name="Han Q."/>
            <person name="Liu N."/>
            <person name="Robinson H."/>
            <person name="Cao L."/>
            <person name="Qian C."/>
            <person name="Wang Q."/>
            <person name="Xie L."/>
            <person name="Ding H."/>
            <person name="Wang Q."/>
            <person name="Huang Y."/>
            <person name="Li J."/>
            <person name="Zhou Z."/>
        </authorList>
    </citation>
    <scope>X-RAY CRYSTALLOGRAPHY (2.00 ANGSTROMS) OF 21-476 IN COMPLEX WITH SULFATE</scope>
</reference>
<dbReference type="PROSITE" id="PS00591">
    <property type="entry name" value="GH10_1"/>
    <property type="match status" value="1"/>
</dbReference>
<evidence type="ECO:0007829" key="10">
    <source>
        <dbReference type="PDB" id="4HU8"/>
    </source>
</evidence>
<dbReference type="InterPro" id="IPR003343">
    <property type="entry name" value="Big_2"/>
</dbReference>
<dbReference type="SMART" id="SM00633">
    <property type="entry name" value="Glyco_10"/>
    <property type="match status" value="1"/>
</dbReference>
<dbReference type="SUPFAM" id="SSF49373">
    <property type="entry name" value="Invasin/intimin cell-adhesion fragments"/>
    <property type="match status" value="1"/>
</dbReference>
<dbReference type="InterPro" id="IPR001000">
    <property type="entry name" value="GH10_dom"/>
</dbReference>
<feature type="signal peptide" evidence="7">
    <location>
        <begin position="1"/>
        <end position="20"/>
    </location>
</feature>
<keyword evidence="1 6" id="KW-0378">Hydrolase</keyword>
<dbReference type="InterPro" id="IPR044846">
    <property type="entry name" value="GH10"/>
</dbReference>
<feature type="active site" description="Nucleophile" evidence="5">
    <location>
        <position position="371"/>
    </location>
</feature>
<dbReference type="PROSITE" id="PS51760">
    <property type="entry name" value="GH10_2"/>
    <property type="match status" value="1"/>
</dbReference>
<dbReference type="GO" id="GO:0031176">
    <property type="term" value="F:endo-1,4-beta-xylanase activity"/>
    <property type="evidence" value="ECO:0007669"/>
    <property type="project" value="UniProtKB-EC"/>
</dbReference>
<feature type="chain" id="PRO_5003911112" description="Beta-xylanase" evidence="7">
    <location>
        <begin position="21"/>
        <end position="476"/>
    </location>
</feature>
<dbReference type="InterPro" id="IPR008964">
    <property type="entry name" value="Invasin/intimin_cell_adhesion"/>
</dbReference>
<dbReference type="EC" id="3.2.1.8" evidence="6"/>
<keyword evidence="2 6" id="KW-0119">Carbohydrate metabolism</keyword>
<dbReference type="Gene3D" id="3.20.20.80">
    <property type="entry name" value="Glycosidases"/>
    <property type="match status" value="1"/>
</dbReference>
<evidence type="ECO:0000256" key="7">
    <source>
        <dbReference type="SAM" id="SignalP"/>
    </source>
</evidence>
<keyword evidence="3 6" id="KW-0326">Glycosidase</keyword>
<reference evidence="9" key="1">
    <citation type="submission" date="2011-10" db="EMBL/GenBank/DDBJ databases">
        <authorList>
            <person name="Ning L."/>
        </authorList>
    </citation>
    <scope>NUCLEOTIDE SEQUENCE</scope>
</reference>
<evidence type="ECO:0000259" key="8">
    <source>
        <dbReference type="PROSITE" id="PS51760"/>
    </source>
</evidence>
<dbReference type="GO" id="GO:0045493">
    <property type="term" value="P:xylan catabolic process"/>
    <property type="evidence" value="ECO:0007669"/>
    <property type="project" value="UniProtKB-KW"/>
</dbReference>
<sequence length="476" mass="53451">MKLKPILPLLLAVFIFFSCEPPNEITLTIGQQKDLASMVPAKFAGQELSWTSSDPETASVTDKGIVTALKFSSGGANLFLKAPATGEAIITVTAGKQSHSVKVITTVKGKEDIEKLPPLKDHFKDYFLIGNIFNNRDVSGSMMDNDWLAHHYAILTPENHMKPSNLTNNRNETTGEITYTFSTADRMVNAAIAEGLKIHGHTLLWHQQIPPWQRSMESAAKDAALSVMKKYITEVMTHYKGKIYSWDVLNEIFPDGRGDNWTTAMRPENPWFKSIGSDFVYEAYLAARQADPNAILYYNDYNMDQAGKAALIAAMVRDVNAKYKQAYPRETRLLIEGIGMQSHHNMDVPASNIRNTINRYRELGVKISVSELDILCMGWSAFRGSTGQGADKDDMTIATNRNILDQAYKFNEYMKLYLENSDIIERVSMWGVSDRYSWRSGGLPLLFDADNKAKPAYYSFVRAREDYEAAKAAKAE</sequence>
<proteinExistence type="evidence at protein level"/>
<dbReference type="InterPro" id="IPR031158">
    <property type="entry name" value="GH10_AS"/>
</dbReference>
<dbReference type="PANTHER" id="PTHR31490:SF90">
    <property type="entry name" value="ENDO-1,4-BETA-XYLANASE A"/>
    <property type="match status" value="1"/>
</dbReference>
<dbReference type="PDBsum" id="4HU8"/>
<dbReference type="AlphaFoldDB" id="K7PDC1"/>
<keyword evidence="10" id="KW-0002">3D-structure</keyword>